<comment type="caution">
    <text evidence="2">The sequence shown here is derived from an EMBL/GenBank/DDBJ whole genome shotgun (WGS) entry which is preliminary data.</text>
</comment>
<keyword evidence="3" id="KW-1185">Reference proteome</keyword>
<dbReference type="OrthoDB" id="9801704at2"/>
<dbReference type="EMBL" id="RXOF01000003">
    <property type="protein sequence ID" value="RTQ51670.1"/>
    <property type="molecule type" value="Genomic_DNA"/>
</dbReference>
<gene>
    <name evidence="2" type="ORF">EJV47_07695</name>
</gene>
<accession>A0A3S0JC34</accession>
<dbReference type="AlphaFoldDB" id="A0A3S0JC34"/>
<evidence type="ECO:0000259" key="1">
    <source>
        <dbReference type="Pfam" id="PF10047"/>
    </source>
</evidence>
<dbReference type="Pfam" id="PF10047">
    <property type="entry name" value="DUF2281"/>
    <property type="match status" value="1"/>
</dbReference>
<reference evidence="2 3" key="1">
    <citation type="submission" date="2018-12" db="EMBL/GenBank/DDBJ databases">
        <title>Hymenobacter gummosus sp. nov., isolated from a spring.</title>
        <authorList>
            <person name="Nie L."/>
        </authorList>
    </citation>
    <scope>NUCLEOTIDE SEQUENCE [LARGE SCALE GENOMIC DNA]</scope>
    <source>
        <strain evidence="2 3">KCTC 52166</strain>
    </source>
</reference>
<evidence type="ECO:0000313" key="3">
    <source>
        <dbReference type="Proteomes" id="UP000282184"/>
    </source>
</evidence>
<organism evidence="2 3">
    <name type="scientific">Hymenobacter gummosus</name>
    <dbReference type="NCBI Taxonomy" id="1776032"/>
    <lineage>
        <taxon>Bacteria</taxon>
        <taxon>Pseudomonadati</taxon>
        <taxon>Bacteroidota</taxon>
        <taxon>Cytophagia</taxon>
        <taxon>Cytophagales</taxon>
        <taxon>Hymenobacteraceae</taxon>
        <taxon>Hymenobacter</taxon>
    </lineage>
</organism>
<name>A0A3S0JC34_9BACT</name>
<evidence type="ECO:0000313" key="2">
    <source>
        <dbReference type="EMBL" id="RTQ51670.1"/>
    </source>
</evidence>
<sequence length="89" mass="9985">MTAAHLLRTYEALPPELQREATDFIEFLLLKWQQQLGQPLPSGSDSSPKSEPELAKIAAGRRATLGALKGQIWLAPDFDEPLDDFKDYM</sequence>
<dbReference type="InterPro" id="IPR018739">
    <property type="entry name" value="DUF2281"/>
</dbReference>
<protein>
    <submittedName>
        <fullName evidence="2">DUF2281 domain-containing protein</fullName>
    </submittedName>
</protein>
<dbReference type="Proteomes" id="UP000282184">
    <property type="component" value="Unassembled WGS sequence"/>
</dbReference>
<dbReference type="RefSeq" id="WP_126692562.1">
    <property type="nucleotide sequence ID" value="NZ_RXOF01000003.1"/>
</dbReference>
<proteinExistence type="predicted"/>
<feature type="domain" description="DUF2281" evidence="1">
    <location>
        <begin position="6"/>
        <end position="88"/>
    </location>
</feature>